<gene>
    <name evidence="2" type="ORF">BDZ31_002029</name>
</gene>
<reference evidence="2 3" key="1">
    <citation type="submission" date="2020-08" db="EMBL/GenBank/DDBJ databases">
        <title>Genomic Encyclopedia of Archaeal and Bacterial Type Strains, Phase II (KMG-II): from individual species to whole genera.</title>
        <authorList>
            <person name="Goeker M."/>
        </authorList>
    </citation>
    <scope>NUCLEOTIDE SEQUENCE [LARGE SCALE GENOMIC DNA]</scope>
    <source>
        <strain evidence="2 3">DSM 23288</strain>
    </source>
</reference>
<evidence type="ECO:0000313" key="2">
    <source>
        <dbReference type="EMBL" id="MBB4662443.1"/>
    </source>
</evidence>
<keyword evidence="3" id="KW-1185">Reference proteome</keyword>
<dbReference type="AlphaFoldDB" id="A0A840IDY9"/>
<dbReference type="InterPro" id="IPR029045">
    <property type="entry name" value="ClpP/crotonase-like_dom_sf"/>
</dbReference>
<dbReference type="CDD" id="cd06558">
    <property type="entry name" value="crotonase-like"/>
    <property type="match status" value="1"/>
</dbReference>
<proteinExistence type="inferred from homology"/>
<dbReference type="Pfam" id="PF00378">
    <property type="entry name" value="ECH_1"/>
    <property type="match status" value="1"/>
</dbReference>
<comment type="similarity">
    <text evidence="1">Belongs to the enoyl-CoA hydratase/isomerase family.</text>
</comment>
<dbReference type="Gene3D" id="3.90.226.10">
    <property type="entry name" value="2-enoyl-CoA Hydratase, Chain A, domain 1"/>
    <property type="match status" value="1"/>
</dbReference>
<dbReference type="RefSeq" id="WP_183341638.1">
    <property type="nucleotide sequence ID" value="NZ_JACHNU010000002.1"/>
</dbReference>
<dbReference type="Gene3D" id="1.10.12.10">
    <property type="entry name" value="Lyase 2-enoyl-coa Hydratase, Chain A, domain 2"/>
    <property type="match status" value="1"/>
</dbReference>
<keyword evidence="2" id="KW-0413">Isomerase</keyword>
<dbReference type="InterPro" id="IPR001753">
    <property type="entry name" value="Enoyl-CoA_hydra/iso"/>
</dbReference>
<dbReference type="InterPro" id="IPR014748">
    <property type="entry name" value="Enoyl-CoA_hydra_C"/>
</dbReference>
<sequence length="270" mass="28216">MSDYELVHAYDTVNLHRSGGVARIELNRPQKMNAWDTQLGLDLRAAVDRTSADDEVRAVLLTGAGRGFSSGADLSAGFDLTPEGHPDLRTVLVERYAPIITSLRAAPKPVIAAVGGGAVGIGCSLALAADLVLAAESAYFLLAFVNIGLVPDGGASAFIPARIGLTRATELAMLGERLPASKALDWGLINAVHPDAELAGAADALAQRLAAGPTLAHAGAKRQLNAWVYEGLDRQLALEAETQQEQAATKDFAEGAAAFLQKRAPEFKGV</sequence>
<evidence type="ECO:0000256" key="1">
    <source>
        <dbReference type="ARBA" id="ARBA00005254"/>
    </source>
</evidence>
<dbReference type="EMBL" id="JACHNU010000002">
    <property type="protein sequence ID" value="MBB4662443.1"/>
    <property type="molecule type" value="Genomic_DNA"/>
</dbReference>
<evidence type="ECO:0000313" key="3">
    <source>
        <dbReference type="Proteomes" id="UP000585272"/>
    </source>
</evidence>
<dbReference type="PANTHER" id="PTHR43459:SF1">
    <property type="entry name" value="EG:BACN32G11.4 PROTEIN"/>
    <property type="match status" value="1"/>
</dbReference>
<dbReference type="EC" id="5.3.3.18" evidence="2"/>
<dbReference type="PANTHER" id="PTHR43459">
    <property type="entry name" value="ENOYL-COA HYDRATASE"/>
    <property type="match status" value="1"/>
</dbReference>
<accession>A0A840IDY9</accession>
<protein>
    <submittedName>
        <fullName evidence="2">2-(1,2-epoxy-1,2-dihydrophenyl)acetyl-CoA isomerase</fullName>
        <ecNumber evidence="2">5.3.3.18</ecNumber>
    </submittedName>
</protein>
<dbReference type="Proteomes" id="UP000585272">
    <property type="component" value="Unassembled WGS sequence"/>
</dbReference>
<dbReference type="GO" id="GO:0016853">
    <property type="term" value="F:isomerase activity"/>
    <property type="evidence" value="ECO:0007669"/>
    <property type="project" value="UniProtKB-KW"/>
</dbReference>
<organism evidence="2 3">
    <name type="scientific">Conexibacter arvalis</name>
    <dbReference type="NCBI Taxonomy" id="912552"/>
    <lineage>
        <taxon>Bacteria</taxon>
        <taxon>Bacillati</taxon>
        <taxon>Actinomycetota</taxon>
        <taxon>Thermoleophilia</taxon>
        <taxon>Solirubrobacterales</taxon>
        <taxon>Conexibacteraceae</taxon>
        <taxon>Conexibacter</taxon>
    </lineage>
</organism>
<name>A0A840IDY9_9ACTN</name>
<dbReference type="SUPFAM" id="SSF52096">
    <property type="entry name" value="ClpP/crotonase"/>
    <property type="match status" value="1"/>
</dbReference>
<comment type="caution">
    <text evidence="2">The sequence shown here is derived from an EMBL/GenBank/DDBJ whole genome shotgun (WGS) entry which is preliminary data.</text>
</comment>